<evidence type="ECO:0000313" key="3">
    <source>
        <dbReference type="EMBL" id="CAL1157759.1"/>
    </source>
</evidence>
<sequence length="317" mass="31921">MFASVCNLFGRSLFVTVAAPLVLLGSLLNQVSIELEIQSVQNLRYAVEESSVAAGSEEEAARDVGEAALDQTEAELLEDEAKSLNAENTAAAAQGAQAEAGAELEAAEEERVSELSEQVESLASEVAENLPKLPAAAEAAAASGGLDAAGEAAVDAVAATATGVAAPTVGADAVLAGVAGTVAVEGPKVVAAAEEEWALGSTELQAANDERLAVEKEVQAGALEGDVPVLQASALGAEEAAYGSFMTAAAYLTAATGAQLLALVMQVPVLAVFASQWLLDLRVNVRGKLDSIPEGDGHLLAVELFSQTALAAGLGEP</sequence>
<dbReference type="EMBL" id="CAMXCT010003424">
    <property type="protein sequence ID" value="CAI4004384.1"/>
    <property type="molecule type" value="Genomic_DNA"/>
</dbReference>
<evidence type="ECO:0000313" key="2">
    <source>
        <dbReference type="EMBL" id="CAI4004384.1"/>
    </source>
</evidence>
<dbReference type="Proteomes" id="UP001152797">
    <property type="component" value="Unassembled WGS sequence"/>
</dbReference>
<accession>A0A9P1D5Y6</accession>
<name>A0A9P1D5Y6_9DINO</name>
<dbReference type="OrthoDB" id="10583199at2759"/>
<gene>
    <name evidence="2" type="ORF">C1SCF055_LOCUS30172</name>
</gene>
<reference evidence="2" key="1">
    <citation type="submission" date="2022-10" db="EMBL/GenBank/DDBJ databases">
        <authorList>
            <person name="Chen Y."/>
            <person name="Dougan E. K."/>
            <person name="Chan C."/>
            <person name="Rhodes N."/>
            <person name="Thang M."/>
        </authorList>
    </citation>
    <scope>NUCLEOTIDE SEQUENCE</scope>
</reference>
<dbReference type="EMBL" id="CAMXCT020003424">
    <property type="protein sequence ID" value="CAL1157759.1"/>
    <property type="molecule type" value="Genomic_DNA"/>
</dbReference>
<comment type="caution">
    <text evidence="2">The sequence shown here is derived from an EMBL/GenBank/DDBJ whole genome shotgun (WGS) entry which is preliminary data.</text>
</comment>
<keyword evidence="1" id="KW-0175">Coiled coil</keyword>
<evidence type="ECO:0000313" key="5">
    <source>
        <dbReference type="Proteomes" id="UP001152797"/>
    </source>
</evidence>
<evidence type="ECO:0000313" key="4">
    <source>
        <dbReference type="EMBL" id="CAL4791696.1"/>
    </source>
</evidence>
<dbReference type="EMBL" id="CAMXCT030003424">
    <property type="protein sequence ID" value="CAL4791696.1"/>
    <property type="molecule type" value="Genomic_DNA"/>
</dbReference>
<reference evidence="3" key="2">
    <citation type="submission" date="2024-04" db="EMBL/GenBank/DDBJ databases">
        <authorList>
            <person name="Chen Y."/>
            <person name="Shah S."/>
            <person name="Dougan E. K."/>
            <person name="Thang M."/>
            <person name="Chan C."/>
        </authorList>
    </citation>
    <scope>NUCLEOTIDE SEQUENCE [LARGE SCALE GENOMIC DNA]</scope>
</reference>
<evidence type="ECO:0000256" key="1">
    <source>
        <dbReference type="SAM" id="Coils"/>
    </source>
</evidence>
<dbReference type="AlphaFoldDB" id="A0A9P1D5Y6"/>
<feature type="coiled-coil region" evidence="1">
    <location>
        <begin position="67"/>
        <end position="125"/>
    </location>
</feature>
<keyword evidence="5" id="KW-1185">Reference proteome</keyword>
<protein>
    <submittedName>
        <fullName evidence="4">C2H2-type domain-containing protein</fullName>
    </submittedName>
</protein>
<proteinExistence type="predicted"/>
<organism evidence="2">
    <name type="scientific">Cladocopium goreaui</name>
    <dbReference type="NCBI Taxonomy" id="2562237"/>
    <lineage>
        <taxon>Eukaryota</taxon>
        <taxon>Sar</taxon>
        <taxon>Alveolata</taxon>
        <taxon>Dinophyceae</taxon>
        <taxon>Suessiales</taxon>
        <taxon>Symbiodiniaceae</taxon>
        <taxon>Cladocopium</taxon>
    </lineage>
</organism>